<evidence type="ECO:0000313" key="2">
    <source>
        <dbReference type="EMBL" id="KAA0258192.1"/>
    </source>
</evidence>
<keyword evidence="1" id="KW-0472">Membrane</keyword>
<feature type="transmembrane region" description="Helical" evidence="1">
    <location>
        <begin position="6"/>
        <end position="23"/>
    </location>
</feature>
<name>A0A5A8F2L9_9BACT</name>
<dbReference type="AlphaFoldDB" id="A0A5A8F2L9"/>
<gene>
    <name evidence="2" type="ORF">FHQ18_07305</name>
</gene>
<reference evidence="2 3" key="1">
    <citation type="submission" date="2019-06" db="EMBL/GenBank/DDBJ databases">
        <title>Genomic insights into carbon and energy metabolism of Deferribacter autotrophicus revealed new metabolic traits in the phylum Deferribacteres.</title>
        <authorList>
            <person name="Slobodkin A.I."/>
            <person name="Slobodkina G.B."/>
            <person name="Allioux M."/>
            <person name="Alain K."/>
            <person name="Jebbar M."/>
            <person name="Shadrin V."/>
            <person name="Kublanov I.V."/>
            <person name="Toshchakov S.V."/>
            <person name="Bonch-Osmolovskaya E.A."/>
        </authorList>
    </citation>
    <scope>NUCLEOTIDE SEQUENCE [LARGE SCALE GENOMIC DNA]</scope>
    <source>
        <strain evidence="2 3">SL50</strain>
    </source>
</reference>
<dbReference type="RefSeq" id="WP_149266513.1">
    <property type="nucleotide sequence ID" value="NZ_VFJB01000005.1"/>
</dbReference>
<organism evidence="2 3">
    <name type="scientific">Deferribacter autotrophicus</name>
    <dbReference type="NCBI Taxonomy" id="500465"/>
    <lineage>
        <taxon>Bacteria</taxon>
        <taxon>Pseudomonadati</taxon>
        <taxon>Deferribacterota</taxon>
        <taxon>Deferribacteres</taxon>
        <taxon>Deferribacterales</taxon>
        <taxon>Deferribacteraceae</taxon>
        <taxon>Deferribacter</taxon>
    </lineage>
</organism>
<keyword evidence="1" id="KW-0812">Transmembrane</keyword>
<dbReference type="Gene3D" id="2.60.450.10">
    <property type="entry name" value="Lipopolysaccharide (LPS) transport protein A like domain"/>
    <property type="match status" value="1"/>
</dbReference>
<protein>
    <recommendedName>
        <fullName evidence="4">LPS export ABC transporter periplasmic protein LptC</fullName>
    </recommendedName>
</protein>
<dbReference type="OrthoDB" id="9878802at2"/>
<keyword evidence="1" id="KW-1133">Transmembrane helix</keyword>
<evidence type="ECO:0000313" key="3">
    <source>
        <dbReference type="Proteomes" id="UP000322876"/>
    </source>
</evidence>
<dbReference type="Proteomes" id="UP000322876">
    <property type="component" value="Unassembled WGS sequence"/>
</dbReference>
<keyword evidence="3" id="KW-1185">Reference proteome</keyword>
<proteinExistence type="predicted"/>
<dbReference type="EMBL" id="VFJB01000005">
    <property type="protein sequence ID" value="KAA0258192.1"/>
    <property type="molecule type" value="Genomic_DNA"/>
</dbReference>
<evidence type="ECO:0000256" key="1">
    <source>
        <dbReference type="SAM" id="Phobius"/>
    </source>
</evidence>
<sequence>MGKGFKFLLISFLFILLILSFYFKSKVKFKSVEIKKNSVTVSDFDMSKRVSEDEYYKIKSSKAEYSKDLNKVKMDGCNIVYKKGKNELELNADICEYLVDKKVILSGNIFGYYNDIEFKTVNEASCEYSFDNGSGNIDGRVVFHQKSNYIRADKAMFFSKANRIVFIGNVEVNYEMAD</sequence>
<accession>A0A5A8F2L9</accession>
<evidence type="ECO:0008006" key="4">
    <source>
        <dbReference type="Google" id="ProtNLM"/>
    </source>
</evidence>
<comment type="caution">
    <text evidence="2">The sequence shown here is derived from an EMBL/GenBank/DDBJ whole genome shotgun (WGS) entry which is preliminary data.</text>
</comment>